<dbReference type="RefSeq" id="WP_122106030.1">
    <property type="nucleotide sequence ID" value="NZ_JBHSKV010000014.1"/>
</dbReference>
<dbReference type="Pfam" id="PF01935">
    <property type="entry name" value="DUF87"/>
    <property type="match status" value="1"/>
</dbReference>
<dbReference type="EMBL" id="JBHSKV010000014">
    <property type="protein sequence ID" value="MFC5135222.1"/>
    <property type="molecule type" value="Genomic_DNA"/>
</dbReference>
<dbReference type="Gene3D" id="3.40.50.300">
    <property type="entry name" value="P-loop containing nucleotide triphosphate hydrolases"/>
    <property type="match status" value="2"/>
</dbReference>
<reference evidence="3 4" key="1">
    <citation type="journal article" date="2019" name="Int. J. Syst. Evol. Microbiol.">
        <title>The Global Catalogue of Microorganisms (GCM) 10K type strain sequencing project: providing services to taxonomists for standard genome sequencing and annotation.</title>
        <authorList>
            <consortium name="The Broad Institute Genomics Platform"/>
            <consortium name="The Broad Institute Genome Sequencing Center for Infectious Disease"/>
            <person name="Wu L."/>
            <person name="Ma J."/>
        </authorList>
    </citation>
    <scope>NUCLEOTIDE SEQUENCE [LARGE SCALE GENOMIC DNA]</scope>
    <source>
        <strain evidence="3 4">CGMCC 1.16026</strain>
    </source>
</reference>
<keyword evidence="3" id="KW-0067">ATP-binding</keyword>
<name>A0ABD5QSI9_9EURY</name>
<gene>
    <name evidence="3" type="ORF">ACFPJA_10900</name>
</gene>
<evidence type="ECO:0000313" key="4">
    <source>
        <dbReference type="Proteomes" id="UP001596145"/>
    </source>
</evidence>
<feature type="compositionally biased region" description="Low complexity" evidence="1">
    <location>
        <begin position="29"/>
        <end position="50"/>
    </location>
</feature>
<evidence type="ECO:0000256" key="1">
    <source>
        <dbReference type="SAM" id="MobiDB-lite"/>
    </source>
</evidence>
<dbReference type="AlphaFoldDB" id="A0ABD5QSI9"/>
<accession>A0ABD5QSI9</accession>
<feature type="compositionally biased region" description="Acidic residues" evidence="1">
    <location>
        <begin position="1"/>
        <end position="26"/>
    </location>
</feature>
<evidence type="ECO:0000313" key="3">
    <source>
        <dbReference type="EMBL" id="MFC5135222.1"/>
    </source>
</evidence>
<dbReference type="PANTHER" id="PTHR30121:SF6">
    <property type="entry name" value="SLR6007 PROTEIN"/>
    <property type="match status" value="1"/>
</dbReference>
<dbReference type="Proteomes" id="UP001596145">
    <property type="component" value="Unassembled WGS sequence"/>
</dbReference>
<keyword evidence="4" id="KW-1185">Reference proteome</keyword>
<dbReference type="SUPFAM" id="SSF52540">
    <property type="entry name" value="P-loop containing nucleoside triphosphate hydrolases"/>
    <property type="match status" value="1"/>
</dbReference>
<dbReference type="InterPro" id="IPR002789">
    <property type="entry name" value="HerA_central"/>
</dbReference>
<dbReference type="InterPro" id="IPR027417">
    <property type="entry name" value="P-loop_NTPase"/>
</dbReference>
<keyword evidence="3" id="KW-0547">Nucleotide-binding</keyword>
<organism evidence="3 4">
    <name type="scientific">Halorubrum glutamatedens</name>
    <dbReference type="NCBI Taxonomy" id="2707018"/>
    <lineage>
        <taxon>Archaea</taxon>
        <taxon>Methanobacteriati</taxon>
        <taxon>Methanobacteriota</taxon>
        <taxon>Stenosarchaea group</taxon>
        <taxon>Halobacteria</taxon>
        <taxon>Halobacteriales</taxon>
        <taxon>Haloferacaceae</taxon>
        <taxon>Halorubrum</taxon>
    </lineage>
</organism>
<dbReference type="InterPro" id="IPR051162">
    <property type="entry name" value="T4SS_component"/>
</dbReference>
<proteinExistence type="predicted"/>
<evidence type="ECO:0000259" key="2">
    <source>
        <dbReference type="Pfam" id="PF01935"/>
    </source>
</evidence>
<protein>
    <submittedName>
        <fullName evidence="3">ATP-binding protein</fullName>
    </submittedName>
</protein>
<sequence length="634" mass="68838">MTLEDFTEYTDEGGGDADRDATEDEAREAAAGSAPGSADGSAADGSALTGSDGGSAAGTTDAASDDFATYDVDPAGDDVGLGVVSVSQGLRVSEEDDDTALKAFVTTGNRDSVRLGKYLVVPYPDGERLFSRITALEYAQEFQSDDATEIHARRQMRRDDFTERDYKFMAELEPMSVVYDDADGLSRRMTDRVPKPGAIVEEAADDAEIKTGLKIPEEGVFLGHLSVGGEKVRTAAEPPTVDYRIKDDYGDGDPLAFRHTLVAGGTGSGKTHASKNVLRQYLDTDRTYPMDDGREARMAVVQFDPQDEYAQMHDDNPAMDPSTARRFEREGIAHGGHDDTVALVPSVPNATYPGEGHRAEQVEFTIPFSMVDEYDMPWLVAGSGLNENQYPALLTLLNRFFADHGESGTYRQFLSYLDDPALKAELDESGRVHEKTFEAVMRRVRGVPGGVFDGDAKPITELDHTLVRSGGLSVVPTYHLPTSRQKEIVVLAVSTMLVGDKLSNDPRSDRIKETPLLVGMDEAHNFLADADNVQARKVLDTFTEAAKQGRKERLGLFLITQDPQDVAESVFKQVNTKVVLNLGDEDAIASVNIPSALAGKVPYMEKGQMAVYSPDNSEPVELIGLSTCVTRHGD</sequence>
<dbReference type="PANTHER" id="PTHR30121">
    <property type="entry name" value="UNCHARACTERIZED PROTEIN YJGR-RELATED"/>
    <property type="match status" value="1"/>
</dbReference>
<dbReference type="GO" id="GO:0005524">
    <property type="term" value="F:ATP binding"/>
    <property type="evidence" value="ECO:0007669"/>
    <property type="project" value="UniProtKB-KW"/>
</dbReference>
<comment type="caution">
    <text evidence="3">The sequence shown here is derived from an EMBL/GenBank/DDBJ whole genome shotgun (WGS) entry which is preliminary data.</text>
</comment>
<feature type="region of interest" description="Disordered" evidence="1">
    <location>
        <begin position="1"/>
        <end position="60"/>
    </location>
</feature>
<feature type="domain" description="Helicase HerA central" evidence="2">
    <location>
        <begin position="254"/>
        <end position="483"/>
    </location>
</feature>